<keyword evidence="1" id="KW-0812">Transmembrane</keyword>
<organism evidence="2 3">
    <name type="scientific">[Pasteurella] mairii</name>
    <dbReference type="NCBI Taxonomy" id="757"/>
    <lineage>
        <taxon>Bacteria</taxon>
        <taxon>Pseudomonadati</taxon>
        <taxon>Pseudomonadota</taxon>
        <taxon>Gammaproteobacteria</taxon>
        <taxon>Pasteurellales</taxon>
        <taxon>Pasteurellaceae</taxon>
    </lineage>
</organism>
<keyword evidence="1" id="KW-0472">Membrane</keyword>
<dbReference type="AlphaFoldDB" id="A0A379B884"/>
<name>A0A379B884_9PAST</name>
<proteinExistence type="predicted"/>
<sequence length="99" mass="11787">MKIHSKTRKVLTALFIGVLIFLSVLLLGVVWVIYMPGLNLNRWLQKTANYWLMWRIFLYSLMVALLYQIYRYRPLSRHAMGLIVLVILVFEGLNLLYRL</sequence>
<feature type="transmembrane region" description="Helical" evidence="1">
    <location>
        <begin position="12"/>
        <end position="36"/>
    </location>
</feature>
<evidence type="ECO:0000313" key="2">
    <source>
        <dbReference type="EMBL" id="SUB34448.1"/>
    </source>
</evidence>
<accession>A0A379B884</accession>
<dbReference type="OrthoDB" id="5689096at2"/>
<keyword evidence="1" id="KW-1133">Transmembrane helix</keyword>
<dbReference type="EMBL" id="UGSS01000002">
    <property type="protein sequence ID" value="SUB34448.1"/>
    <property type="molecule type" value="Genomic_DNA"/>
</dbReference>
<keyword evidence="3" id="KW-1185">Reference proteome</keyword>
<evidence type="ECO:0000256" key="1">
    <source>
        <dbReference type="SAM" id="Phobius"/>
    </source>
</evidence>
<reference evidence="2 3" key="1">
    <citation type="submission" date="2018-06" db="EMBL/GenBank/DDBJ databases">
        <authorList>
            <consortium name="Pathogen Informatics"/>
            <person name="Doyle S."/>
        </authorList>
    </citation>
    <scope>NUCLEOTIDE SEQUENCE [LARGE SCALE GENOMIC DNA]</scope>
    <source>
        <strain evidence="2 3">NCTC10699</strain>
    </source>
</reference>
<feature type="transmembrane region" description="Helical" evidence="1">
    <location>
        <begin position="79"/>
        <end position="97"/>
    </location>
</feature>
<feature type="transmembrane region" description="Helical" evidence="1">
    <location>
        <begin position="48"/>
        <end position="67"/>
    </location>
</feature>
<protein>
    <recommendedName>
        <fullName evidence="4">Transmembrane protein</fullName>
    </recommendedName>
</protein>
<gene>
    <name evidence="2" type="ORF">NCTC10699_02117</name>
</gene>
<evidence type="ECO:0008006" key="4">
    <source>
        <dbReference type="Google" id="ProtNLM"/>
    </source>
</evidence>
<evidence type="ECO:0000313" key="3">
    <source>
        <dbReference type="Proteomes" id="UP000254280"/>
    </source>
</evidence>
<dbReference type="Proteomes" id="UP000254280">
    <property type="component" value="Unassembled WGS sequence"/>
</dbReference>